<keyword evidence="1" id="KW-0472">Membrane</keyword>
<keyword evidence="1" id="KW-0812">Transmembrane</keyword>
<dbReference type="Proteomes" id="UP000002051">
    <property type="component" value="Unassembled WGS sequence"/>
</dbReference>
<protein>
    <submittedName>
        <fullName evidence="1">Transmembrane protein, putative</fullName>
    </submittedName>
</protein>
<dbReference type="HOGENOM" id="CLU_2641769_0_0_1"/>
<proteinExistence type="predicted"/>
<reference evidence="1 3" key="1">
    <citation type="journal article" date="2011" name="Nature">
        <title>The Medicago genome provides insight into the evolution of rhizobial symbioses.</title>
        <authorList>
            <person name="Young N.D."/>
            <person name="Debelle F."/>
            <person name="Oldroyd G.E."/>
            <person name="Geurts R."/>
            <person name="Cannon S.B."/>
            <person name="Udvardi M.K."/>
            <person name="Benedito V.A."/>
            <person name="Mayer K.F."/>
            <person name="Gouzy J."/>
            <person name="Schoof H."/>
            <person name="Van de Peer Y."/>
            <person name="Proost S."/>
            <person name="Cook D.R."/>
            <person name="Meyers B.C."/>
            <person name="Spannagl M."/>
            <person name="Cheung F."/>
            <person name="De Mita S."/>
            <person name="Krishnakumar V."/>
            <person name="Gundlach H."/>
            <person name="Zhou S."/>
            <person name="Mudge J."/>
            <person name="Bharti A.K."/>
            <person name="Murray J.D."/>
            <person name="Naoumkina M.A."/>
            <person name="Rosen B."/>
            <person name="Silverstein K.A."/>
            <person name="Tang H."/>
            <person name="Rombauts S."/>
            <person name="Zhao P.X."/>
            <person name="Zhou P."/>
            <person name="Barbe V."/>
            <person name="Bardou P."/>
            <person name="Bechner M."/>
            <person name="Bellec A."/>
            <person name="Berger A."/>
            <person name="Berges H."/>
            <person name="Bidwell S."/>
            <person name="Bisseling T."/>
            <person name="Choisne N."/>
            <person name="Couloux A."/>
            <person name="Denny R."/>
            <person name="Deshpande S."/>
            <person name="Dai X."/>
            <person name="Doyle J.J."/>
            <person name="Dudez A.M."/>
            <person name="Farmer A.D."/>
            <person name="Fouteau S."/>
            <person name="Franken C."/>
            <person name="Gibelin C."/>
            <person name="Gish J."/>
            <person name="Goldstein S."/>
            <person name="Gonzalez A.J."/>
            <person name="Green P.J."/>
            <person name="Hallab A."/>
            <person name="Hartog M."/>
            <person name="Hua A."/>
            <person name="Humphray S.J."/>
            <person name="Jeong D.H."/>
            <person name="Jing Y."/>
            <person name="Jocker A."/>
            <person name="Kenton S.M."/>
            <person name="Kim D.J."/>
            <person name="Klee K."/>
            <person name="Lai H."/>
            <person name="Lang C."/>
            <person name="Lin S."/>
            <person name="Macmil S.L."/>
            <person name="Magdelenat G."/>
            <person name="Matthews L."/>
            <person name="McCorrison J."/>
            <person name="Monaghan E.L."/>
            <person name="Mun J.H."/>
            <person name="Najar F.Z."/>
            <person name="Nicholson C."/>
            <person name="Noirot C."/>
            <person name="O'Bleness M."/>
            <person name="Paule C.R."/>
            <person name="Poulain J."/>
            <person name="Prion F."/>
            <person name="Qin B."/>
            <person name="Qu C."/>
            <person name="Retzel E.F."/>
            <person name="Riddle C."/>
            <person name="Sallet E."/>
            <person name="Samain S."/>
            <person name="Samson N."/>
            <person name="Sanders I."/>
            <person name="Saurat O."/>
            <person name="Scarpelli C."/>
            <person name="Schiex T."/>
            <person name="Segurens B."/>
            <person name="Severin A.J."/>
            <person name="Sherrier D.J."/>
            <person name="Shi R."/>
            <person name="Sims S."/>
            <person name="Singer S.R."/>
            <person name="Sinharoy S."/>
            <person name="Sterck L."/>
            <person name="Viollet A."/>
            <person name="Wang B.B."/>
            <person name="Wang K."/>
            <person name="Wang M."/>
            <person name="Wang X."/>
            <person name="Warfsmann J."/>
            <person name="Weissenbach J."/>
            <person name="White D.D."/>
            <person name="White J.D."/>
            <person name="Wiley G.B."/>
            <person name="Wincker P."/>
            <person name="Xing Y."/>
            <person name="Yang L."/>
            <person name="Yao Z."/>
            <person name="Ying F."/>
            <person name="Zhai J."/>
            <person name="Zhou L."/>
            <person name="Zuber A."/>
            <person name="Denarie J."/>
            <person name="Dixon R.A."/>
            <person name="May G.D."/>
            <person name="Schwartz D.C."/>
            <person name="Rogers J."/>
            <person name="Quetier F."/>
            <person name="Town C.D."/>
            <person name="Roe B.A."/>
        </authorList>
    </citation>
    <scope>NUCLEOTIDE SEQUENCE [LARGE SCALE GENOMIC DNA]</scope>
    <source>
        <strain evidence="1">A17</strain>
        <strain evidence="2 3">cv. Jemalong A17</strain>
    </source>
</reference>
<evidence type="ECO:0000313" key="2">
    <source>
        <dbReference type="EnsemblPlants" id="AES59145"/>
    </source>
</evidence>
<reference evidence="1 3" key="2">
    <citation type="journal article" date="2014" name="BMC Genomics">
        <title>An improved genome release (version Mt4.0) for the model legume Medicago truncatula.</title>
        <authorList>
            <person name="Tang H."/>
            <person name="Krishnakumar V."/>
            <person name="Bidwell S."/>
            <person name="Rosen B."/>
            <person name="Chan A."/>
            <person name="Zhou S."/>
            <person name="Gentzbittel L."/>
            <person name="Childs K.L."/>
            <person name="Yandell M."/>
            <person name="Gundlach H."/>
            <person name="Mayer K.F."/>
            <person name="Schwartz D.C."/>
            <person name="Town C.D."/>
        </authorList>
    </citation>
    <scope>GENOME REANNOTATION</scope>
    <source>
        <strain evidence="2 3">cv. Jemalong A17</strain>
    </source>
</reference>
<gene>
    <name evidence="1" type="ordered locus">MTR_1g014410</name>
</gene>
<reference evidence="2" key="3">
    <citation type="submission" date="2015-04" db="UniProtKB">
        <authorList>
            <consortium name="EnsemblPlants"/>
        </authorList>
    </citation>
    <scope>IDENTIFICATION</scope>
    <source>
        <strain evidence="2">cv. Jemalong A17</strain>
    </source>
</reference>
<dbReference type="EnsemblPlants" id="AES59145">
    <property type="protein sequence ID" value="AES59145"/>
    <property type="gene ID" value="MTR_1g014410"/>
</dbReference>
<organism evidence="1 3">
    <name type="scientific">Medicago truncatula</name>
    <name type="common">Barrel medic</name>
    <name type="synonym">Medicago tribuloides</name>
    <dbReference type="NCBI Taxonomy" id="3880"/>
    <lineage>
        <taxon>Eukaryota</taxon>
        <taxon>Viridiplantae</taxon>
        <taxon>Streptophyta</taxon>
        <taxon>Embryophyta</taxon>
        <taxon>Tracheophyta</taxon>
        <taxon>Spermatophyta</taxon>
        <taxon>Magnoliopsida</taxon>
        <taxon>eudicotyledons</taxon>
        <taxon>Gunneridae</taxon>
        <taxon>Pentapetalae</taxon>
        <taxon>rosids</taxon>
        <taxon>fabids</taxon>
        <taxon>Fabales</taxon>
        <taxon>Fabaceae</taxon>
        <taxon>Papilionoideae</taxon>
        <taxon>50 kb inversion clade</taxon>
        <taxon>NPAAA clade</taxon>
        <taxon>Hologalegina</taxon>
        <taxon>IRL clade</taxon>
        <taxon>Trifolieae</taxon>
        <taxon>Medicago</taxon>
    </lineage>
</organism>
<evidence type="ECO:0000313" key="1">
    <source>
        <dbReference type="EMBL" id="AES59145.1"/>
    </source>
</evidence>
<name>G7I8B3_MEDTR</name>
<dbReference type="EMBL" id="CM001217">
    <property type="protein sequence ID" value="AES59145.1"/>
    <property type="molecule type" value="Genomic_DNA"/>
</dbReference>
<keyword evidence="3" id="KW-1185">Reference proteome</keyword>
<evidence type="ECO:0000313" key="3">
    <source>
        <dbReference type="Proteomes" id="UP000002051"/>
    </source>
</evidence>
<dbReference type="AlphaFoldDB" id="G7I8B3"/>
<sequence>MSLFIDANAVLYMDLLEYHSSFIKIMVIENRLENFNGYQKWIFIINYTCIIIVWATNSQLIAVQAENTVAFGTCCAQ</sequence>
<dbReference type="PaxDb" id="3880-AES59145"/>
<accession>G7I8B3</accession>